<keyword evidence="2" id="KW-1185">Reference proteome</keyword>
<organism evidence="1 2">
    <name type="scientific">Actinomadura physcomitrii</name>
    <dbReference type="NCBI Taxonomy" id="2650748"/>
    <lineage>
        <taxon>Bacteria</taxon>
        <taxon>Bacillati</taxon>
        <taxon>Actinomycetota</taxon>
        <taxon>Actinomycetes</taxon>
        <taxon>Streptosporangiales</taxon>
        <taxon>Thermomonosporaceae</taxon>
        <taxon>Actinomadura</taxon>
    </lineage>
</organism>
<gene>
    <name evidence="1" type="ORF">F8568_038710</name>
</gene>
<name>A0A6I4MJY3_9ACTN</name>
<dbReference type="EMBL" id="WBMS02000047">
    <property type="protein sequence ID" value="MWA06182.1"/>
    <property type="molecule type" value="Genomic_DNA"/>
</dbReference>
<evidence type="ECO:0000313" key="2">
    <source>
        <dbReference type="Proteomes" id="UP000462055"/>
    </source>
</evidence>
<dbReference type="Proteomes" id="UP000462055">
    <property type="component" value="Unassembled WGS sequence"/>
</dbReference>
<sequence>MGGDRVAAAKPTAGRAAAPLKVDLDTDELITDGAHFLGMTKKDLVGEAVRAYLASRREEMRQAMLDKLRKLDGSAASSVSLLTDIPAEDIERLGGISEDT</sequence>
<dbReference type="AlphaFoldDB" id="A0A6I4MJY3"/>
<protein>
    <submittedName>
        <fullName evidence="1">Uncharacterized protein</fullName>
    </submittedName>
</protein>
<accession>A0A6I4MJY3</accession>
<reference evidence="1" key="1">
    <citation type="submission" date="2019-12" db="EMBL/GenBank/DDBJ databases">
        <title>Actinomadura physcomitrii sp. nov., a novel actinomycete isolated from moss [Physcomitrium sphaericum (Ludw) Fuernr].</title>
        <authorList>
            <person name="Zhuang X."/>
        </authorList>
    </citation>
    <scope>NUCLEOTIDE SEQUENCE [LARGE SCALE GENOMIC DNA]</scope>
    <source>
        <strain evidence="1">LD22</strain>
    </source>
</reference>
<comment type="caution">
    <text evidence="1">The sequence shown here is derived from an EMBL/GenBank/DDBJ whole genome shotgun (WGS) entry which is preliminary data.</text>
</comment>
<proteinExistence type="predicted"/>
<evidence type="ECO:0000313" key="1">
    <source>
        <dbReference type="EMBL" id="MWA06182.1"/>
    </source>
</evidence>